<dbReference type="SUPFAM" id="SSF159894">
    <property type="entry name" value="YgaC/TfoX-N like"/>
    <property type="match status" value="1"/>
</dbReference>
<evidence type="ECO:0000313" key="2">
    <source>
        <dbReference type="EMBL" id="CUV01055.1"/>
    </source>
</evidence>
<feature type="domain" description="TfoX N-terminal" evidence="1">
    <location>
        <begin position="13"/>
        <end position="101"/>
    </location>
</feature>
<dbReference type="Pfam" id="PF04993">
    <property type="entry name" value="TfoX_N"/>
    <property type="match status" value="1"/>
</dbReference>
<accession>A0A0X8XVQ0</accession>
<proteinExistence type="predicted"/>
<dbReference type="AlphaFoldDB" id="A0A0X8XVQ0"/>
<evidence type="ECO:0000259" key="1">
    <source>
        <dbReference type="Pfam" id="PF04993"/>
    </source>
</evidence>
<sequence>MTTSEDFLTYVLDQLQQWSDVYTKRIFGGIGLYYKGLMFGLIYNDVVALKIDDTNKKKYIDAGEEPIKIFKNKTPLPSYYTVPSVILEDAQDFTNWAQESYNIQLKKITI</sequence>
<name>A0A0X8XVQ0_9FLAO</name>
<reference evidence="2" key="1">
    <citation type="journal article" date="2016" name="Microbiol. Res.">
        <title>Discovering novel enzymes by functional screening of plurigenomic libraries from alga-associated Flavobacteriia and Gammaproteobacteria.</title>
        <authorList>
            <person name="Martin M."/>
            <person name="Vandermies M."/>
            <person name="Joyeux C."/>
            <person name="Martin R."/>
            <person name="Barbeyron T."/>
            <person name="Michel G."/>
            <person name="Vandenbol M."/>
        </authorList>
    </citation>
    <scope>NUCLEOTIDE SEQUENCE</scope>
    <source>
        <strain evidence="2">An8</strain>
    </source>
</reference>
<dbReference type="EMBL" id="LN913031">
    <property type="protein sequence ID" value="CUV01055.1"/>
    <property type="molecule type" value="Genomic_DNA"/>
</dbReference>
<protein>
    <submittedName>
        <fullName evidence="2">Competence protein Tfox</fullName>
    </submittedName>
</protein>
<dbReference type="InterPro" id="IPR007076">
    <property type="entry name" value="TfoX_N"/>
</dbReference>
<dbReference type="Gene3D" id="3.30.1460.30">
    <property type="entry name" value="YgaC/TfoX-N like chaperone"/>
    <property type="match status" value="1"/>
</dbReference>
<organism evidence="2">
    <name type="scientific">Cellulophaga sp. An8</name>
    <dbReference type="NCBI Taxonomy" id="1719826"/>
    <lineage>
        <taxon>Bacteria</taxon>
        <taxon>Pseudomonadati</taxon>
        <taxon>Bacteroidota</taxon>
        <taxon>Flavobacteriia</taxon>
        <taxon>Flavobacteriales</taxon>
        <taxon>Flavobacteriaceae</taxon>
        <taxon>Cellulophaga</taxon>
    </lineage>
</organism>